<feature type="compositionally biased region" description="Basic and acidic residues" evidence="1">
    <location>
        <begin position="39"/>
        <end position="80"/>
    </location>
</feature>
<gene>
    <name evidence="2" type="ordered locus">SM11_pD1520</name>
</gene>
<feature type="region of interest" description="Disordered" evidence="1">
    <location>
        <begin position="1"/>
        <end position="80"/>
    </location>
</feature>
<accession>F7XJ50</accession>
<reference evidence="2 3" key="1">
    <citation type="journal article" date="2011" name="J. Biotechnol.">
        <title>The complete genome sequence of the dominant Sinorhizobium meliloti field isolate SM11 extends the S. meliloti pan-genome.</title>
        <authorList>
            <person name="Schneiker-Bekel S."/>
            <person name="Wibberg D."/>
            <person name="Bekel T."/>
            <person name="Blom J."/>
            <person name="Linke B."/>
            <person name="Neuweger H."/>
            <person name="Stiens M."/>
            <person name="Vorholter F.J."/>
            <person name="Weidner S."/>
            <person name="Goesmann A."/>
            <person name="Puhler A."/>
            <person name="Schluter A."/>
        </authorList>
    </citation>
    <scope>NUCLEOTIDE SEQUENCE [LARGE SCALE GENOMIC DNA]</scope>
    <source>
        <strain evidence="2 3">SM11</strain>
        <plasmid evidence="3">pSmeSM11d</plasmid>
    </source>
</reference>
<sequence length="80" mass="8929">MRSRCPVIGSPRSLMENDDENAKGRRARHHRAVAAVGRTEGRPRGYLPAKDDPERDRDAVGENLKDPHRGKVSDAGKTKR</sequence>
<keyword evidence="2" id="KW-0614">Plasmid</keyword>
<name>F7XJ50_SINMM</name>
<organism evidence="2 3">
    <name type="scientific">Sinorhizobium meliloti (strain SM11)</name>
    <dbReference type="NCBI Taxonomy" id="707241"/>
    <lineage>
        <taxon>Bacteria</taxon>
        <taxon>Pseudomonadati</taxon>
        <taxon>Pseudomonadota</taxon>
        <taxon>Alphaproteobacteria</taxon>
        <taxon>Hyphomicrobiales</taxon>
        <taxon>Rhizobiaceae</taxon>
        <taxon>Sinorhizobium/Ensifer group</taxon>
        <taxon>Sinorhizobium</taxon>
    </lineage>
</organism>
<dbReference type="Proteomes" id="UP000009045">
    <property type="component" value="Plasmid pSmeSM11d"/>
</dbReference>
<dbReference type="AlphaFoldDB" id="F7XJ50"/>
<evidence type="ECO:0000313" key="3">
    <source>
        <dbReference type="Proteomes" id="UP000009045"/>
    </source>
</evidence>
<dbReference type="EMBL" id="CP001832">
    <property type="protein sequence ID" value="AEH84352.1"/>
    <property type="molecule type" value="Genomic_DNA"/>
</dbReference>
<dbReference type="PATRIC" id="fig|707241.3.peg.7221"/>
<dbReference type="HOGENOM" id="CLU_2587863_0_0_5"/>
<dbReference type="KEGG" id="smx:SM11_pD1520"/>
<evidence type="ECO:0000256" key="1">
    <source>
        <dbReference type="SAM" id="MobiDB-lite"/>
    </source>
</evidence>
<evidence type="ECO:0000313" key="2">
    <source>
        <dbReference type="EMBL" id="AEH84352.1"/>
    </source>
</evidence>
<geneLocation type="plasmid" evidence="2 3">
    <name>pSmeSM11d</name>
</geneLocation>
<protein>
    <submittedName>
        <fullName evidence="2">Uncharacterized protein</fullName>
    </submittedName>
</protein>
<proteinExistence type="predicted"/>